<evidence type="ECO:0000313" key="3">
    <source>
        <dbReference type="Proteomes" id="UP001499988"/>
    </source>
</evidence>
<gene>
    <name evidence="2" type="ORF">GCM10023333_35600</name>
</gene>
<keyword evidence="3" id="KW-1185">Reference proteome</keyword>
<organism evidence="2 3">
    <name type="scientific">Ferrimonas pelagia</name>
    <dbReference type="NCBI Taxonomy" id="1177826"/>
    <lineage>
        <taxon>Bacteria</taxon>
        <taxon>Pseudomonadati</taxon>
        <taxon>Pseudomonadota</taxon>
        <taxon>Gammaproteobacteria</taxon>
        <taxon>Alteromonadales</taxon>
        <taxon>Ferrimonadaceae</taxon>
        <taxon>Ferrimonas</taxon>
    </lineage>
</organism>
<dbReference type="InterPro" id="IPR014718">
    <property type="entry name" value="GH-type_carb-bd"/>
</dbReference>
<evidence type="ECO:0000313" key="2">
    <source>
        <dbReference type="EMBL" id="GAA4898940.1"/>
    </source>
</evidence>
<feature type="signal peptide" evidence="1">
    <location>
        <begin position="1"/>
        <end position="20"/>
    </location>
</feature>
<proteinExistence type="predicted"/>
<protein>
    <submittedName>
        <fullName evidence="2">Uncharacterized protein</fullName>
    </submittedName>
</protein>
<feature type="chain" id="PRO_5045474040" evidence="1">
    <location>
        <begin position="21"/>
        <end position="328"/>
    </location>
</feature>
<comment type="caution">
    <text evidence="2">The sequence shown here is derived from an EMBL/GenBank/DDBJ whole genome shotgun (WGS) entry which is preliminary data.</text>
</comment>
<evidence type="ECO:0000256" key="1">
    <source>
        <dbReference type="SAM" id="SignalP"/>
    </source>
</evidence>
<reference evidence="3" key="1">
    <citation type="journal article" date="2019" name="Int. J. Syst. Evol. Microbiol.">
        <title>The Global Catalogue of Microorganisms (GCM) 10K type strain sequencing project: providing services to taxonomists for standard genome sequencing and annotation.</title>
        <authorList>
            <consortium name="The Broad Institute Genomics Platform"/>
            <consortium name="The Broad Institute Genome Sequencing Center for Infectious Disease"/>
            <person name="Wu L."/>
            <person name="Ma J."/>
        </authorList>
    </citation>
    <scope>NUCLEOTIDE SEQUENCE [LARGE SCALE GENOMIC DNA]</scope>
    <source>
        <strain evidence="3">JCM 18401</strain>
    </source>
</reference>
<dbReference type="Proteomes" id="UP001499988">
    <property type="component" value="Unassembled WGS sequence"/>
</dbReference>
<accession>A0ABP9FD60</accession>
<sequence>MERLLFSTLLLSVAAAPTLAVDASPYPQVRLQNEQLRLQVHLPDPERGAYRATRFDHAGLIHSLRYQGVEYFGPWQDGPHDPYAHGAVNGPVESFSPLGLEEGASYVKIGIGVIAHPEGPYRFRDTHEILDAGDWQVRQGEDWITMEQSVQQPRFASKEGSYSGGFGYRYRKTVRLTEQGFVLERQLENTGLRGMDTEMFNHNFFALASTELGTAWVDAQYQLQLAFEPQVEKAEPRLALEGKQVQLLQAISNEQRLFVPLAGHAGVADHQFTVHHTGLNRGISVQGSLPLSKLVLWANDKAISPENFVRIQLAAGESLSWHNEYRVY</sequence>
<dbReference type="Gene3D" id="2.70.98.10">
    <property type="match status" value="1"/>
</dbReference>
<name>A0ABP9FD60_9GAMM</name>
<dbReference type="RefSeq" id="WP_345336819.1">
    <property type="nucleotide sequence ID" value="NZ_BAABJZ010000100.1"/>
</dbReference>
<dbReference type="EMBL" id="BAABJZ010000100">
    <property type="protein sequence ID" value="GAA4898940.1"/>
    <property type="molecule type" value="Genomic_DNA"/>
</dbReference>
<keyword evidence="1" id="KW-0732">Signal</keyword>